<keyword evidence="2" id="KW-0269">Exonuclease</keyword>
<sequence length="304" mass="35549">MASEEKRHGALEISESINQQIAKKIDYLQQLMAALKDHDDRQIYRLLDNQRYAAEIEHREQQGNDSSVMNLVDNLADQLSSYLSSKLIKYLGKAYPFFYYEEYQTGHYRIYFGNWWDRRQFGELDVLNIRFVFDQKEYKKLQDSFELASHGKRYNSKRIEDLSSANDHLQALIDSTEERSQKRAQLQSELKDASNRGGLFESAKNRETREDIKDQISQLEDQDEEARNAAVNIRKNNQAVLELSKENTILSYEQKSITDVFGSFEDFALANRNLYANYLKSLEKGNSDNQHAKNDDEKQVSDHD</sequence>
<protein>
    <submittedName>
        <fullName evidence="2">Exonuclease SbcC</fullName>
    </submittedName>
</protein>
<keyword evidence="2" id="KW-0378">Hydrolase</keyword>
<accession>A0A9D1VGV6</accession>
<evidence type="ECO:0000313" key="2">
    <source>
        <dbReference type="EMBL" id="HIX35130.1"/>
    </source>
</evidence>
<organism evidence="2 3">
    <name type="scientific">Candidatus Limosilactobacillus merdigallinarum</name>
    <dbReference type="NCBI Taxonomy" id="2838652"/>
    <lineage>
        <taxon>Bacteria</taxon>
        <taxon>Bacillati</taxon>
        <taxon>Bacillota</taxon>
        <taxon>Bacilli</taxon>
        <taxon>Lactobacillales</taxon>
        <taxon>Lactobacillaceae</taxon>
        <taxon>Limosilactobacillus</taxon>
    </lineage>
</organism>
<dbReference type="GO" id="GO:0004527">
    <property type="term" value="F:exonuclease activity"/>
    <property type="evidence" value="ECO:0007669"/>
    <property type="project" value="UniProtKB-KW"/>
</dbReference>
<reference evidence="2" key="1">
    <citation type="journal article" date="2021" name="PeerJ">
        <title>Extensive microbial diversity within the chicken gut microbiome revealed by metagenomics and culture.</title>
        <authorList>
            <person name="Gilroy R."/>
            <person name="Ravi A."/>
            <person name="Getino M."/>
            <person name="Pursley I."/>
            <person name="Horton D.L."/>
            <person name="Alikhan N.F."/>
            <person name="Baker D."/>
            <person name="Gharbi K."/>
            <person name="Hall N."/>
            <person name="Watson M."/>
            <person name="Adriaenssens E.M."/>
            <person name="Foster-Nyarko E."/>
            <person name="Jarju S."/>
            <person name="Secka A."/>
            <person name="Antonio M."/>
            <person name="Oren A."/>
            <person name="Chaudhuri R.R."/>
            <person name="La Ragione R."/>
            <person name="Hildebrand F."/>
            <person name="Pallen M.J."/>
        </authorList>
    </citation>
    <scope>NUCLEOTIDE SEQUENCE</scope>
    <source>
        <strain evidence="2">ChiSxjej3B15-572</strain>
    </source>
</reference>
<gene>
    <name evidence="2" type="ORF">H9856_01765</name>
</gene>
<feature type="region of interest" description="Disordered" evidence="1">
    <location>
        <begin position="284"/>
        <end position="304"/>
    </location>
</feature>
<dbReference type="AlphaFoldDB" id="A0A9D1VGV6"/>
<dbReference type="EMBL" id="DXFH01000002">
    <property type="protein sequence ID" value="HIX35130.1"/>
    <property type="molecule type" value="Genomic_DNA"/>
</dbReference>
<evidence type="ECO:0000313" key="3">
    <source>
        <dbReference type="Proteomes" id="UP000824231"/>
    </source>
</evidence>
<proteinExistence type="predicted"/>
<comment type="caution">
    <text evidence="2">The sequence shown here is derived from an EMBL/GenBank/DDBJ whole genome shotgun (WGS) entry which is preliminary data.</text>
</comment>
<name>A0A9D1VGV6_9LACO</name>
<feature type="region of interest" description="Disordered" evidence="1">
    <location>
        <begin position="188"/>
        <end position="211"/>
    </location>
</feature>
<keyword evidence="2" id="KW-0540">Nuclease</keyword>
<evidence type="ECO:0000256" key="1">
    <source>
        <dbReference type="SAM" id="MobiDB-lite"/>
    </source>
</evidence>
<dbReference type="Proteomes" id="UP000824231">
    <property type="component" value="Unassembled WGS sequence"/>
</dbReference>
<reference evidence="2" key="2">
    <citation type="submission" date="2021-04" db="EMBL/GenBank/DDBJ databases">
        <authorList>
            <person name="Gilroy R."/>
        </authorList>
    </citation>
    <scope>NUCLEOTIDE SEQUENCE</scope>
    <source>
        <strain evidence="2">ChiSxjej3B15-572</strain>
    </source>
</reference>